<dbReference type="InterPro" id="IPR011990">
    <property type="entry name" value="TPR-like_helical_dom_sf"/>
</dbReference>
<dbReference type="Pfam" id="PF17177">
    <property type="entry name" value="PPR_long"/>
    <property type="match status" value="1"/>
</dbReference>
<keyword evidence="8" id="KW-0677">Repeat</keyword>
<keyword evidence="10" id="KW-0862">Zinc</keyword>
<evidence type="ECO:0000256" key="5">
    <source>
        <dbReference type="ARBA" id="ARBA00022694"/>
    </source>
</evidence>
<evidence type="ECO:0000259" key="15">
    <source>
        <dbReference type="Pfam" id="PF17177"/>
    </source>
</evidence>
<feature type="domain" description="PRORP" evidence="14">
    <location>
        <begin position="267"/>
        <end position="495"/>
    </location>
</feature>
<comment type="similarity">
    <text evidence="3">Belongs to the PPR family. P subfamily.</text>
</comment>
<feature type="region of interest" description="Disordered" evidence="13">
    <location>
        <begin position="507"/>
        <end position="535"/>
    </location>
</feature>
<reference evidence="16" key="1">
    <citation type="submission" date="2020-01" db="EMBL/GenBank/DDBJ databases">
        <title>Genome sequence of Kobresia littledalei, the first chromosome-level genome in the family Cyperaceae.</title>
        <authorList>
            <person name="Qu G."/>
        </authorList>
    </citation>
    <scope>NUCLEOTIDE SEQUENCE</scope>
    <source>
        <strain evidence="16">C.B.Clarke</strain>
        <tissue evidence="16">Leaf</tissue>
    </source>
</reference>
<evidence type="ECO:0000256" key="11">
    <source>
        <dbReference type="ARBA" id="ARBA00022842"/>
    </source>
</evidence>
<evidence type="ECO:0000256" key="13">
    <source>
        <dbReference type="SAM" id="MobiDB-lite"/>
    </source>
</evidence>
<proteinExistence type="inferred from homology"/>
<evidence type="ECO:0000313" key="16">
    <source>
        <dbReference type="EMBL" id="KAF3337343.1"/>
    </source>
</evidence>
<keyword evidence="7" id="KW-0479">Metal-binding</keyword>
<keyword evidence="11" id="KW-0460">Magnesium</keyword>
<dbReference type="AlphaFoldDB" id="A0A833RKI9"/>
<feature type="region of interest" description="Disordered" evidence="13">
    <location>
        <begin position="1"/>
        <end position="27"/>
    </location>
</feature>
<feature type="domain" description="PROP1-like PPR" evidence="15">
    <location>
        <begin position="18"/>
        <end position="225"/>
    </location>
</feature>
<evidence type="ECO:0000256" key="1">
    <source>
        <dbReference type="ARBA" id="ARBA00000928"/>
    </source>
</evidence>
<dbReference type="EC" id="3.1.26.5" evidence="4"/>
<keyword evidence="17" id="KW-1185">Reference proteome</keyword>
<dbReference type="Proteomes" id="UP000623129">
    <property type="component" value="Unassembled WGS sequence"/>
</dbReference>
<evidence type="ECO:0000256" key="12">
    <source>
        <dbReference type="ARBA" id="ARBA00023211"/>
    </source>
</evidence>
<evidence type="ECO:0000256" key="6">
    <source>
        <dbReference type="ARBA" id="ARBA00022722"/>
    </source>
</evidence>
<dbReference type="PANTHER" id="PTHR13547:SF13">
    <property type="entry name" value="PROTEINACEOUS RNASE P 2"/>
    <property type="match status" value="1"/>
</dbReference>
<dbReference type="Pfam" id="PF16953">
    <property type="entry name" value="PRORP"/>
    <property type="match status" value="1"/>
</dbReference>
<comment type="cofactor">
    <cofactor evidence="2">
        <name>Mg(2+)</name>
        <dbReference type="ChEBI" id="CHEBI:18420"/>
    </cofactor>
</comment>
<organism evidence="16 17">
    <name type="scientific">Carex littledalei</name>
    <dbReference type="NCBI Taxonomy" id="544730"/>
    <lineage>
        <taxon>Eukaryota</taxon>
        <taxon>Viridiplantae</taxon>
        <taxon>Streptophyta</taxon>
        <taxon>Embryophyta</taxon>
        <taxon>Tracheophyta</taxon>
        <taxon>Spermatophyta</taxon>
        <taxon>Magnoliopsida</taxon>
        <taxon>Liliopsida</taxon>
        <taxon>Poales</taxon>
        <taxon>Cyperaceae</taxon>
        <taxon>Cyperoideae</taxon>
        <taxon>Cariceae</taxon>
        <taxon>Carex</taxon>
        <taxon>Carex subgen. Euthyceras</taxon>
    </lineage>
</organism>
<evidence type="ECO:0000256" key="4">
    <source>
        <dbReference type="ARBA" id="ARBA00012179"/>
    </source>
</evidence>
<evidence type="ECO:0000256" key="7">
    <source>
        <dbReference type="ARBA" id="ARBA00022723"/>
    </source>
</evidence>
<keyword evidence="5" id="KW-0819">tRNA processing</keyword>
<dbReference type="EMBL" id="SWLB01000006">
    <property type="protein sequence ID" value="KAF3337343.1"/>
    <property type="molecule type" value="Genomic_DNA"/>
</dbReference>
<dbReference type="Gene3D" id="1.25.40.10">
    <property type="entry name" value="Tetratricopeptide repeat domain"/>
    <property type="match status" value="1"/>
</dbReference>
<dbReference type="GO" id="GO:0001682">
    <property type="term" value="P:tRNA 5'-leader removal"/>
    <property type="evidence" value="ECO:0007669"/>
    <property type="project" value="TreeGrafter"/>
</dbReference>
<keyword evidence="12" id="KW-0464">Manganese</keyword>
<gene>
    <name evidence="16" type="ORF">FCM35_KLT17930</name>
</gene>
<dbReference type="Gene3D" id="3.40.50.11980">
    <property type="match status" value="1"/>
</dbReference>
<dbReference type="GO" id="GO:0004526">
    <property type="term" value="F:ribonuclease P activity"/>
    <property type="evidence" value="ECO:0007669"/>
    <property type="project" value="UniProtKB-EC"/>
</dbReference>
<protein>
    <recommendedName>
        <fullName evidence="4">ribonuclease P</fullName>
        <ecNumber evidence="4">3.1.26.5</ecNumber>
    </recommendedName>
</protein>
<evidence type="ECO:0000256" key="3">
    <source>
        <dbReference type="ARBA" id="ARBA00007626"/>
    </source>
</evidence>
<dbReference type="InterPro" id="IPR033443">
    <property type="entry name" value="PROP1-like_PPR_dom"/>
</dbReference>
<dbReference type="FunFam" id="3.40.50.11980:FF:000002">
    <property type="entry name" value="Proteinaceous RNase P 2"/>
    <property type="match status" value="1"/>
</dbReference>
<evidence type="ECO:0000256" key="9">
    <source>
        <dbReference type="ARBA" id="ARBA00022801"/>
    </source>
</evidence>
<name>A0A833RKI9_9POAL</name>
<accession>A0A833RKI9</accession>
<sequence length="535" mass="60016">MQEPVQRPENPKTNGKSKKAKNGTKEQQLTHTLITCTKSGDVSGALAVLSDALSAGIRPSANNFNSLLHLLSSQASLDPALVDSAFNLFDQMLSYNISPSESTITSMARIACHKSDGGDLSFDLVKSMNDKFGIKPRLRTYTPCLSFFCERLQAEKAYEVEKHMDTMGISPEESEISKLLEVSSKTGNGDKVYRYMHMLRCHVSTVGSATSEVIEGWFTSEKAREVCCVNWEEESVREVILKNGGGYFGQGWLGTGEWEVKRAKIGIDGVCEGCGEKLRGVDLGEAERQGFMEKVASFAIERETKANFSNFQKWMETHSDYEAIIDAANVGLYQQNFADGGFSLSQQLDAVVREVKKRCNDKWPLVVLHNRRMVALSENPSNRELLESWKSVGALYTTPSGSNDDWYWMYATIRQKGLLVTNDEMRDHIFELLGNSSFFPTWKERHQVKYTFSKGRSVLVMPPTYSSVIQESEKGSWHVPIGDKCEDERERTWLCISRCASTKATHRTNAVEGTDDDEINREQNGTSLVGKRKRS</sequence>
<evidence type="ECO:0000256" key="2">
    <source>
        <dbReference type="ARBA" id="ARBA00001946"/>
    </source>
</evidence>
<keyword evidence="9" id="KW-0378">Hydrolase</keyword>
<evidence type="ECO:0000259" key="14">
    <source>
        <dbReference type="Pfam" id="PF16953"/>
    </source>
</evidence>
<evidence type="ECO:0000256" key="10">
    <source>
        <dbReference type="ARBA" id="ARBA00022833"/>
    </source>
</evidence>
<comment type="catalytic activity">
    <reaction evidence="1">
        <text>Endonucleolytic cleavage of RNA, removing 5'-extranucleotides from tRNA precursor.</text>
        <dbReference type="EC" id="3.1.26.5"/>
    </reaction>
</comment>
<keyword evidence="6" id="KW-0540">Nuclease</keyword>
<dbReference type="GO" id="GO:0046872">
    <property type="term" value="F:metal ion binding"/>
    <property type="evidence" value="ECO:0007669"/>
    <property type="project" value="UniProtKB-KW"/>
</dbReference>
<comment type="caution">
    <text evidence="16">The sequence shown here is derived from an EMBL/GenBank/DDBJ whole genome shotgun (WGS) entry which is preliminary data.</text>
</comment>
<dbReference type="OrthoDB" id="46913at2759"/>
<evidence type="ECO:0000256" key="8">
    <source>
        <dbReference type="ARBA" id="ARBA00022737"/>
    </source>
</evidence>
<dbReference type="InterPro" id="IPR031595">
    <property type="entry name" value="PRORP_C"/>
</dbReference>
<dbReference type="PANTHER" id="PTHR13547">
    <property type="match status" value="1"/>
</dbReference>
<evidence type="ECO:0000313" key="17">
    <source>
        <dbReference type="Proteomes" id="UP000623129"/>
    </source>
</evidence>